<evidence type="ECO:0000256" key="2">
    <source>
        <dbReference type="SAM" id="MobiDB-lite"/>
    </source>
</evidence>
<accession>A0A261FWD1</accession>
<dbReference type="EMBL" id="MWWY01000037">
    <property type="protein sequence ID" value="OZG63285.1"/>
    <property type="molecule type" value="Genomic_DNA"/>
</dbReference>
<keyword evidence="3" id="KW-1133">Transmembrane helix</keyword>
<keyword evidence="3" id="KW-0472">Membrane</keyword>
<sequence length="470" mass="50260">MTHRPMHSDELPNLAWHETRTPRHSLGYRVSHTVLSVVSLIVVGVLSFVGTMAAATLSDVNTTVSKQKVHVIAQDGKDDDENTLVDPYANTAIDILLIGQDTREGAGNTAIGGDAQDTQNLHNSDTTMIMQIAADRKTINLVSLPRDLMVDTPSCQTSNGEIPAQYTVQFNSIFANAYAQGGDVASAASCTLNAVNSMSGMDIKNFMVIDFGGLVKMVDAIGGVDICVPVDMVDSYTGLDLKRGLVHMDGTTATQYARTRHATGTDGSDTMRTTRQQYLIKKIISTALSKNFFTQTSQLYQLAKAALESVQMSTGLADTATLVGLAMSLQNFDTTHLYSQTIPIEPWIQNPNRSQLAEGAEAVWQKLRNHQPLVEQQTSDAAASGNSTGDTNNTTDSTGSSDSTDSSNTSADDGSTYDANTGVITQADGMLIDKETGGTIDPETGAIRDSITGQYIGLANRYIEVTYCSA</sequence>
<evidence type="ECO:0000256" key="1">
    <source>
        <dbReference type="ARBA" id="ARBA00006068"/>
    </source>
</evidence>
<dbReference type="Proteomes" id="UP000216074">
    <property type="component" value="Unassembled WGS sequence"/>
</dbReference>
<comment type="caution">
    <text evidence="5">The sequence shown here is derived from an EMBL/GenBank/DDBJ whole genome shotgun (WGS) entry which is preliminary data.</text>
</comment>
<protein>
    <submittedName>
        <fullName evidence="5">Transcriptional regulator</fullName>
    </submittedName>
</protein>
<dbReference type="PANTHER" id="PTHR33392">
    <property type="entry name" value="POLYISOPRENYL-TEICHOIC ACID--PEPTIDOGLYCAN TEICHOIC ACID TRANSFERASE TAGU"/>
    <property type="match status" value="1"/>
</dbReference>
<dbReference type="InterPro" id="IPR050922">
    <property type="entry name" value="LytR/CpsA/Psr_CW_biosynth"/>
</dbReference>
<reference evidence="5 6" key="1">
    <citation type="journal article" date="2017" name="BMC Genomics">
        <title>Comparative genomic and phylogenomic analyses of the Bifidobacteriaceae family.</title>
        <authorList>
            <person name="Lugli G.A."/>
            <person name="Milani C."/>
            <person name="Turroni F."/>
            <person name="Duranti S."/>
            <person name="Mancabelli L."/>
            <person name="Mangifesta M."/>
            <person name="Ferrario C."/>
            <person name="Modesto M."/>
            <person name="Mattarelli P."/>
            <person name="Jiri K."/>
            <person name="van Sinderen D."/>
            <person name="Ventura M."/>
        </authorList>
    </citation>
    <scope>NUCLEOTIDE SEQUENCE [LARGE SCALE GENOMIC DNA]</scope>
    <source>
        <strain evidence="5 6">DSM 100202</strain>
    </source>
</reference>
<evidence type="ECO:0000313" key="6">
    <source>
        <dbReference type="Proteomes" id="UP000216074"/>
    </source>
</evidence>
<feature type="domain" description="Cell envelope-related transcriptional attenuator" evidence="4">
    <location>
        <begin position="123"/>
        <end position="287"/>
    </location>
</feature>
<feature type="region of interest" description="Disordered" evidence="2">
    <location>
        <begin position="375"/>
        <end position="420"/>
    </location>
</feature>
<gene>
    <name evidence="5" type="ORF">BHAP_1873</name>
</gene>
<dbReference type="AlphaFoldDB" id="A0A261FWD1"/>
<dbReference type="PANTHER" id="PTHR33392:SF6">
    <property type="entry name" value="POLYISOPRENYL-TEICHOIC ACID--PEPTIDOGLYCAN TEICHOIC ACID TRANSFERASE TAGU"/>
    <property type="match status" value="1"/>
</dbReference>
<proteinExistence type="inferred from homology"/>
<keyword evidence="3" id="KW-0812">Transmembrane</keyword>
<dbReference type="InterPro" id="IPR004474">
    <property type="entry name" value="LytR_CpsA_psr"/>
</dbReference>
<keyword evidence="6" id="KW-1185">Reference proteome</keyword>
<dbReference type="Pfam" id="PF03816">
    <property type="entry name" value="LytR_cpsA_psr"/>
    <property type="match status" value="1"/>
</dbReference>
<feature type="transmembrane region" description="Helical" evidence="3">
    <location>
        <begin position="33"/>
        <end position="57"/>
    </location>
</feature>
<dbReference type="RefSeq" id="WP_094730428.1">
    <property type="nucleotide sequence ID" value="NZ_MWWY01000037.1"/>
</dbReference>
<evidence type="ECO:0000259" key="4">
    <source>
        <dbReference type="Pfam" id="PF03816"/>
    </source>
</evidence>
<evidence type="ECO:0000256" key="3">
    <source>
        <dbReference type="SAM" id="Phobius"/>
    </source>
</evidence>
<organism evidence="5 6">
    <name type="scientific">Bifidobacterium hapali</name>
    <dbReference type="NCBI Taxonomy" id="1630172"/>
    <lineage>
        <taxon>Bacteria</taxon>
        <taxon>Bacillati</taxon>
        <taxon>Actinomycetota</taxon>
        <taxon>Actinomycetes</taxon>
        <taxon>Bifidobacteriales</taxon>
        <taxon>Bifidobacteriaceae</taxon>
        <taxon>Bifidobacterium</taxon>
    </lineage>
</organism>
<dbReference type="NCBIfam" id="TIGR00350">
    <property type="entry name" value="lytR_cpsA_psr"/>
    <property type="match status" value="1"/>
</dbReference>
<evidence type="ECO:0000313" key="5">
    <source>
        <dbReference type="EMBL" id="OZG63285.1"/>
    </source>
</evidence>
<dbReference type="Gene3D" id="3.40.630.190">
    <property type="entry name" value="LCP protein"/>
    <property type="match status" value="1"/>
</dbReference>
<dbReference type="OrthoDB" id="9782542at2"/>
<name>A0A261FWD1_9BIFI</name>
<comment type="similarity">
    <text evidence="1">Belongs to the LytR/CpsA/Psr (LCP) family.</text>
</comment>
<feature type="compositionally biased region" description="Low complexity" evidence="2">
    <location>
        <begin position="383"/>
        <end position="416"/>
    </location>
</feature>